<protein>
    <submittedName>
        <fullName evidence="3">Uncharacterized protein</fullName>
    </submittedName>
</protein>
<evidence type="ECO:0000256" key="2">
    <source>
        <dbReference type="SAM" id="SignalP"/>
    </source>
</evidence>
<organism evidence="3 4">
    <name type="scientific">Basidiobolus meristosporus CBS 931.73</name>
    <dbReference type="NCBI Taxonomy" id="1314790"/>
    <lineage>
        <taxon>Eukaryota</taxon>
        <taxon>Fungi</taxon>
        <taxon>Fungi incertae sedis</taxon>
        <taxon>Zoopagomycota</taxon>
        <taxon>Entomophthoromycotina</taxon>
        <taxon>Basidiobolomycetes</taxon>
        <taxon>Basidiobolales</taxon>
        <taxon>Basidiobolaceae</taxon>
        <taxon>Basidiobolus</taxon>
    </lineage>
</organism>
<sequence>MRFSELLLPLLLVSISVSFAAIPDLSNFRDNEPDIVQEMRKLHNEKVLPVIKEVTKEILRPEFDAMEALRKLKRMKEEYQNEGESLIEKYSSQARYRKTQLHQVNKIVTSEILVVTNLLKKAALPKAEEPYFTLVRRKNETIKEL</sequence>
<dbReference type="Proteomes" id="UP000193498">
    <property type="component" value="Unassembled WGS sequence"/>
</dbReference>
<gene>
    <name evidence="3" type="ORF">K493DRAFT_304015</name>
</gene>
<reference evidence="3 4" key="1">
    <citation type="submission" date="2016-07" db="EMBL/GenBank/DDBJ databases">
        <title>Pervasive Adenine N6-methylation of Active Genes in Fungi.</title>
        <authorList>
            <consortium name="DOE Joint Genome Institute"/>
            <person name="Mondo S.J."/>
            <person name="Dannebaum R.O."/>
            <person name="Kuo R.C."/>
            <person name="Labutti K."/>
            <person name="Haridas S."/>
            <person name="Kuo A."/>
            <person name="Salamov A."/>
            <person name="Ahrendt S.R."/>
            <person name="Lipzen A."/>
            <person name="Sullivan W."/>
            <person name="Andreopoulos W.B."/>
            <person name="Clum A."/>
            <person name="Lindquist E."/>
            <person name="Daum C."/>
            <person name="Ramamoorthy G.K."/>
            <person name="Gryganskyi A."/>
            <person name="Culley D."/>
            <person name="Magnuson J.K."/>
            <person name="James T.Y."/>
            <person name="O'Malley M.A."/>
            <person name="Stajich J.E."/>
            <person name="Spatafora J.W."/>
            <person name="Visel A."/>
            <person name="Grigoriev I.V."/>
        </authorList>
    </citation>
    <scope>NUCLEOTIDE SEQUENCE [LARGE SCALE GENOMIC DNA]</scope>
    <source>
        <strain evidence="3 4">CBS 931.73</strain>
    </source>
</reference>
<evidence type="ECO:0000256" key="1">
    <source>
        <dbReference type="SAM" id="Coils"/>
    </source>
</evidence>
<keyword evidence="4" id="KW-1185">Reference proteome</keyword>
<comment type="caution">
    <text evidence="3">The sequence shown here is derived from an EMBL/GenBank/DDBJ whole genome shotgun (WGS) entry which is preliminary data.</text>
</comment>
<feature type="coiled-coil region" evidence="1">
    <location>
        <begin position="62"/>
        <end position="89"/>
    </location>
</feature>
<dbReference type="InParanoid" id="A0A1Y1Y0P6"/>
<evidence type="ECO:0000313" key="4">
    <source>
        <dbReference type="Proteomes" id="UP000193498"/>
    </source>
</evidence>
<feature type="signal peptide" evidence="2">
    <location>
        <begin position="1"/>
        <end position="20"/>
    </location>
</feature>
<dbReference type="EMBL" id="MCFE01000319">
    <property type="protein sequence ID" value="ORX91475.1"/>
    <property type="molecule type" value="Genomic_DNA"/>
</dbReference>
<keyword evidence="1" id="KW-0175">Coiled coil</keyword>
<proteinExistence type="predicted"/>
<evidence type="ECO:0000313" key="3">
    <source>
        <dbReference type="EMBL" id="ORX91475.1"/>
    </source>
</evidence>
<keyword evidence="2" id="KW-0732">Signal</keyword>
<accession>A0A1Y1Y0P6</accession>
<feature type="chain" id="PRO_5011009580" evidence="2">
    <location>
        <begin position="21"/>
        <end position="145"/>
    </location>
</feature>
<name>A0A1Y1Y0P6_9FUNG</name>
<dbReference type="AlphaFoldDB" id="A0A1Y1Y0P6"/>